<gene>
    <name evidence="2" type="ORF">GTHE00462_LOCUS29559</name>
</gene>
<dbReference type="GO" id="GO:0008270">
    <property type="term" value="F:zinc ion binding"/>
    <property type="evidence" value="ECO:0007669"/>
    <property type="project" value="InterPro"/>
</dbReference>
<protein>
    <recommendedName>
        <fullName evidence="1">Zn(2)-C6 fungal-type domain-containing protein</fullName>
    </recommendedName>
</protein>
<dbReference type="SMART" id="SM00066">
    <property type="entry name" value="GAL4"/>
    <property type="match status" value="1"/>
</dbReference>
<dbReference type="Pfam" id="PF00172">
    <property type="entry name" value="Zn_clus"/>
    <property type="match status" value="1"/>
</dbReference>
<evidence type="ECO:0000259" key="1">
    <source>
        <dbReference type="PROSITE" id="PS50048"/>
    </source>
</evidence>
<dbReference type="GO" id="GO:0000981">
    <property type="term" value="F:DNA-binding transcription factor activity, RNA polymerase II-specific"/>
    <property type="evidence" value="ECO:0007669"/>
    <property type="project" value="InterPro"/>
</dbReference>
<dbReference type="SUPFAM" id="SSF57701">
    <property type="entry name" value="Zn2/Cys6 DNA-binding domain"/>
    <property type="match status" value="1"/>
</dbReference>
<sequence length="537" mass="61261">MEEKTEMVYTPFSGIASSMSFTPDCSWQSPLQLYSQINQFQPSLPLPVHYSEPSSVVQPLQSISQVFGSSGITLAPPLSIPAKAAKETHWLPALEPYSTPSAAFQSEINDALILLPVPELVTPPDSDSASRFDNIETSLSSDDGLPFGLEELDKTHVFDVGDEKALRKRLRRPHSRLQHHGACYQCRRKKWRCSNNRPCEKCIVYGTAQSCDQPDSARYVERPISSRMCIEIQDDVYANMVALKNASVSEGVNFALVRITWEIGMSVNQVLQAFRFLPPNAKKVIDESIQAVQAHAQKTLMKRQSCMTTLKELVAKQEVGRISALGEHGAVDDPPEASDERWGHGRWFSIEFDKNTATRKYCKVGSECAELQGYHPEEFLSRFAENNLPIHTTQFDMLCIAMDTICRYQENRLVKYWRLQKHTDDPQVFNTVFVRCSIIRDFDAMGRKIRTSLVYDYLDEKEYERLSEKAHEKGSEDDLLAISLLPKRSFKDFISEHKRELQFSGKLLDMRKKKSGKEKLDDFVNRLQRNVKRLMAD</sequence>
<dbReference type="PROSITE" id="PS00463">
    <property type="entry name" value="ZN2_CY6_FUNGAL_1"/>
    <property type="match status" value="1"/>
</dbReference>
<evidence type="ECO:0000313" key="2">
    <source>
        <dbReference type="EMBL" id="CAE2324786.1"/>
    </source>
</evidence>
<dbReference type="InterPro" id="IPR036864">
    <property type="entry name" value="Zn2-C6_fun-type_DNA-bd_sf"/>
</dbReference>
<dbReference type="PROSITE" id="PS50048">
    <property type="entry name" value="ZN2_CY6_FUNGAL_2"/>
    <property type="match status" value="1"/>
</dbReference>
<organism evidence="2">
    <name type="scientific">Guillardia theta</name>
    <name type="common">Cryptophyte</name>
    <name type="synonym">Cryptomonas phi</name>
    <dbReference type="NCBI Taxonomy" id="55529"/>
    <lineage>
        <taxon>Eukaryota</taxon>
        <taxon>Cryptophyceae</taxon>
        <taxon>Pyrenomonadales</taxon>
        <taxon>Geminigeraceae</taxon>
        <taxon>Guillardia</taxon>
    </lineage>
</organism>
<accession>A0A7S4P690</accession>
<name>A0A7S4P690_GUITH</name>
<dbReference type="CDD" id="cd00067">
    <property type="entry name" value="GAL4"/>
    <property type="match status" value="1"/>
</dbReference>
<dbReference type="EMBL" id="HBKN01037721">
    <property type="protein sequence ID" value="CAE2324786.1"/>
    <property type="molecule type" value="Transcribed_RNA"/>
</dbReference>
<dbReference type="InterPro" id="IPR001138">
    <property type="entry name" value="Zn2Cys6_DnaBD"/>
</dbReference>
<dbReference type="Gene3D" id="4.10.240.10">
    <property type="entry name" value="Zn(2)-C6 fungal-type DNA-binding domain"/>
    <property type="match status" value="1"/>
</dbReference>
<feature type="domain" description="Zn(2)-C6 fungal-type" evidence="1">
    <location>
        <begin position="182"/>
        <end position="211"/>
    </location>
</feature>
<dbReference type="AlphaFoldDB" id="A0A7S4P690"/>
<reference evidence="2" key="1">
    <citation type="submission" date="2021-01" db="EMBL/GenBank/DDBJ databases">
        <authorList>
            <person name="Corre E."/>
            <person name="Pelletier E."/>
            <person name="Niang G."/>
            <person name="Scheremetjew M."/>
            <person name="Finn R."/>
            <person name="Kale V."/>
            <person name="Holt S."/>
            <person name="Cochrane G."/>
            <person name="Meng A."/>
            <person name="Brown T."/>
            <person name="Cohen L."/>
        </authorList>
    </citation>
    <scope>NUCLEOTIDE SEQUENCE</scope>
    <source>
        <strain evidence="2">CCMP 2712</strain>
    </source>
</reference>
<proteinExistence type="predicted"/>